<dbReference type="RefSeq" id="WP_092618949.1">
    <property type="nucleotide sequence ID" value="NZ_FMYK01000004.1"/>
</dbReference>
<keyword evidence="2" id="KW-1133">Transmembrane helix</keyword>
<keyword evidence="2" id="KW-0812">Transmembrane</keyword>
<dbReference type="GO" id="GO:0015628">
    <property type="term" value="P:protein secretion by the type II secretion system"/>
    <property type="evidence" value="ECO:0007669"/>
    <property type="project" value="InterPro"/>
</dbReference>
<keyword evidence="4" id="KW-1185">Reference proteome</keyword>
<evidence type="ECO:0000313" key="4">
    <source>
        <dbReference type="Proteomes" id="UP000242317"/>
    </source>
</evidence>
<name>A0A1G6KI57_9GAMM</name>
<evidence type="ECO:0000256" key="1">
    <source>
        <dbReference type="ARBA" id="ARBA00022481"/>
    </source>
</evidence>
<dbReference type="PANTHER" id="PTHR30093:SF47">
    <property type="entry name" value="TYPE IV PILUS NON-CORE MINOR PILIN PILE"/>
    <property type="match status" value="1"/>
</dbReference>
<proteinExistence type="predicted"/>
<dbReference type="Gene3D" id="3.30.700.10">
    <property type="entry name" value="Glycoprotein, Type 4 Pilin"/>
    <property type="match status" value="1"/>
</dbReference>
<dbReference type="InterPro" id="IPR000983">
    <property type="entry name" value="Bac_GSPG_pilin"/>
</dbReference>
<dbReference type="AlphaFoldDB" id="A0A1G6KI57"/>
<evidence type="ECO:0000313" key="3">
    <source>
        <dbReference type="EMBL" id="SDC30501.1"/>
    </source>
</evidence>
<dbReference type="PRINTS" id="PR00813">
    <property type="entry name" value="BCTERIALGSPG"/>
</dbReference>
<sequence>MRSNQMGFTLVEMMIVVLIIGILAAIALPSYDRYVIRTNRTDAQAGMMAIAQQLQKYRIANFTFTPNGTPITLATINTPTVFPTTGTALYNLQLTNVQAGTWTLTATPIASARQKGDGHIVLNHRGWRCWTEGTDNSGTACVPSATTNWDGR</sequence>
<dbReference type="GO" id="GO:0015627">
    <property type="term" value="C:type II protein secretion system complex"/>
    <property type="evidence" value="ECO:0007669"/>
    <property type="project" value="InterPro"/>
</dbReference>
<accession>A0A1G6KI57</accession>
<gene>
    <name evidence="3" type="ORF">SAMN05421749_10466</name>
</gene>
<dbReference type="NCBIfam" id="TIGR02532">
    <property type="entry name" value="IV_pilin_GFxxxE"/>
    <property type="match status" value="1"/>
</dbReference>
<feature type="transmembrane region" description="Helical" evidence="2">
    <location>
        <begin position="6"/>
        <end position="28"/>
    </location>
</feature>
<dbReference type="EMBL" id="FMYK01000004">
    <property type="protein sequence ID" value="SDC30501.1"/>
    <property type="molecule type" value="Genomic_DNA"/>
</dbReference>
<dbReference type="Pfam" id="PF07963">
    <property type="entry name" value="N_methyl"/>
    <property type="match status" value="1"/>
</dbReference>
<dbReference type="OrthoDB" id="5296638at2"/>
<dbReference type="SUPFAM" id="SSF54523">
    <property type="entry name" value="Pili subunits"/>
    <property type="match status" value="1"/>
</dbReference>
<evidence type="ECO:0000256" key="2">
    <source>
        <dbReference type="SAM" id="Phobius"/>
    </source>
</evidence>
<dbReference type="InterPro" id="IPR045584">
    <property type="entry name" value="Pilin-like"/>
</dbReference>
<dbReference type="Pfam" id="PF16732">
    <property type="entry name" value="ComP_DUS"/>
    <property type="match status" value="1"/>
</dbReference>
<keyword evidence="1" id="KW-0488">Methylation</keyword>
<keyword evidence="2" id="KW-0472">Membrane</keyword>
<organism evidence="3 4">
    <name type="scientific">Acinetobacter marinus</name>
    <dbReference type="NCBI Taxonomy" id="281375"/>
    <lineage>
        <taxon>Bacteria</taxon>
        <taxon>Pseudomonadati</taxon>
        <taxon>Pseudomonadota</taxon>
        <taxon>Gammaproteobacteria</taxon>
        <taxon>Moraxellales</taxon>
        <taxon>Moraxellaceae</taxon>
        <taxon>Acinetobacter</taxon>
    </lineage>
</organism>
<dbReference type="GO" id="GO:0043683">
    <property type="term" value="P:type IV pilus assembly"/>
    <property type="evidence" value="ECO:0007669"/>
    <property type="project" value="InterPro"/>
</dbReference>
<reference evidence="4" key="1">
    <citation type="submission" date="2016-09" db="EMBL/GenBank/DDBJ databases">
        <authorList>
            <person name="Varghese N."/>
            <person name="Submissions S."/>
        </authorList>
    </citation>
    <scope>NUCLEOTIDE SEQUENCE [LARGE SCALE GENOMIC DNA]</scope>
    <source>
        <strain evidence="4">ANC 3699</strain>
    </source>
</reference>
<dbReference type="PANTHER" id="PTHR30093">
    <property type="entry name" value="GENERAL SECRETION PATHWAY PROTEIN G"/>
    <property type="match status" value="1"/>
</dbReference>
<dbReference type="InterPro" id="IPR012902">
    <property type="entry name" value="N_methyl_site"/>
</dbReference>
<dbReference type="InterPro" id="IPR031982">
    <property type="entry name" value="PilE-like"/>
</dbReference>
<protein>
    <submittedName>
        <fullName evidence="3">Type IV pilus assembly protein PilE</fullName>
    </submittedName>
</protein>
<dbReference type="Proteomes" id="UP000242317">
    <property type="component" value="Unassembled WGS sequence"/>
</dbReference>